<reference evidence="4" key="2">
    <citation type="journal article" date="2021" name="PeerJ">
        <title>Extensive microbial diversity within the chicken gut microbiome revealed by metagenomics and culture.</title>
        <authorList>
            <person name="Gilroy R."/>
            <person name="Ravi A."/>
            <person name="Getino M."/>
            <person name="Pursley I."/>
            <person name="Horton D.L."/>
            <person name="Alikhan N.F."/>
            <person name="Baker D."/>
            <person name="Gharbi K."/>
            <person name="Hall N."/>
            <person name="Watson M."/>
            <person name="Adriaenssens E.M."/>
            <person name="Foster-Nyarko E."/>
            <person name="Jarju S."/>
            <person name="Secka A."/>
            <person name="Antonio M."/>
            <person name="Oren A."/>
            <person name="Chaudhuri R.R."/>
            <person name="La Ragione R."/>
            <person name="Hildebrand F."/>
            <person name="Pallen M.J."/>
        </authorList>
    </citation>
    <scope>NUCLEOTIDE SEQUENCE</scope>
    <source>
        <strain evidence="4">ChiHcec3-11533</strain>
    </source>
</reference>
<evidence type="ECO:0008006" key="6">
    <source>
        <dbReference type="Google" id="ProtNLM"/>
    </source>
</evidence>
<dbReference type="Gene3D" id="1.10.510.10">
    <property type="entry name" value="Transferase(Phosphotransferase) domain 1"/>
    <property type="match status" value="1"/>
</dbReference>
<feature type="transmembrane region" description="Helical" evidence="1">
    <location>
        <begin position="718"/>
        <end position="743"/>
    </location>
</feature>
<dbReference type="PROSITE" id="PS50837">
    <property type="entry name" value="NACHT"/>
    <property type="match status" value="1"/>
</dbReference>
<feature type="domain" description="NACHT" evidence="3">
    <location>
        <begin position="379"/>
        <end position="509"/>
    </location>
</feature>
<organism evidence="4 5">
    <name type="scientific">Candidatus Pullichristensenella excrementigallinarum</name>
    <dbReference type="NCBI Taxonomy" id="2840907"/>
    <lineage>
        <taxon>Bacteria</taxon>
        <taxon>Bacillati</taxon>
        <taxon>Bacillota</taxon>
        <taxon>Clostridia</taxon>
        <taxon>Candidatus Pullichristensenella</taxon>
    </lineage>
</organism>
<gene>
    <name evidence="4" type="ORF">IAB02_07050</name>
</gene>
<dbReference type="Pfam" id="PF00069">
    <property type="entry name" value="Pkinase"/>
    <property type="match status" value="1"/>
</dbReference>
<evidence type="ECO:0000313" key="5">
    <source>
        <dbReference type="Proteomes" id="UP000824072"/>
    </source>
</evidence>
<dbReference type="InterPro" id="IPR007111">
    <property type="entry name" value="NACHT_NTPase"/>
</dbReference>
<dbReference type="SUPFAM" id="SSF56112">
    <property type="entry name" value="Protein kinase-like (PK-like)"/>
    <property type="match status" value="1"/>
</dbReference>
<dbReference type="InterPro" id="IPR000719">
    <property type="entry name" value="Prot_kinase_dom"/>
</dbReference>
<dbReference type="EMBL" id="DVMU01000160">
    <property type="protein sequence ID" value="HIU34303.1"/>
    <property type="molecule type" value="Genomic_DNA"/>
</dbReference>
<dbReference type="InterPro" id="IPR011009">
    <property type="entry name" value="Kinase-like_dom_sf"/>
</dbReference>
<dbReference type="SMART" id="SM00220">
    <property type="entry name" value="S_TKc"/>
    <property type="match status" value="1"/>
</dbReference>
<dbReference type="GO" id="GO:0005524">
    <property type="term" value="F:ATP binding"/>
    <property type="evidence" value="ECO:0007669"/>
    <property type="project" value="InterPro"/>
</dbReference>
<evidence type="ECO:0000313" key="4">
    <source>
        <dbReference type="EMBL" id="HIU34303.1"/>
    </source>
</evidence>
<sequence length="959" mass="108175">MDRREALENGAILPFPGMPCSIERLVGRGSNAIVYEGSYPDAVNSDQRHRVLIKELFPYDAHGHIWRGSDCGICRDEQGQAVWEMHKRSFERGNAVHLRLLEERPDWVGGNLNTHSLNGTYYTILEYSGGRSLDGELREQPAKDLRKTVARMDQLLYALEIFHQRGYLHLDISLDNVLLVGQGEQERVVLIDYNSVHTREELLREEDIYFSGKEGFTAPEVRVGMTQAIAPCTDIFSVTAVFFACLTGKPPTLMQLGHRHPPDALDSPLLRDVPSTVKAQIRKMMHRGLCTLPEKRYQTCAEMRRDLRELQDRLRGIGVTHAALWEVGRRGVQRLVQRNPSLEYIRAEKDLYPLRVEMDNGDSMLAGDFIDRVAHGEESSALLIGEGGMGKSTALLRTALSLPGSFAASGTAVVYLSLAGWKHGERNYILDRILAEMRFDANTRDMESARQALTELLSRQIRQKDGRRAMLLLLLDGLNEAVGDTAPLIEEILRLEALPGLRMVVASRSVPQSLSMRRAKMAYLEDKDVQEELERHGLLLPERKEMQKLLTTPMMLSLFVRTAREQGGQVLCQTQEELIESYLSALCAKAARNSCRPVCYQTEAAVRLVLPAIAAETTRHGTLTDAQIFRRVNKCYRAVKSKLLARAFPQWVGHSREILGECANAEEWLGWMVHELLWQRLGLLVRGEDGSYRVLHQILQEYCAKKARENERSLRSQWARFSAIFCVIVALLGCGAYGGYALWFAPKPYDEELSTRILDAAIIQYVNCGKQYQSMLSMLEGEITPELCMKDVSAYGPEASQTATYALAAMQDSDADVIGWSGALFDFENCSALLSLPRARAEEYMPYIRAYNLILSGESSTNLEEFVRSLTTLLEAEADEAWLLDRMVSLPHVSKMTDAQRRTYDQALLVLPEAQENRQVDTSKGMEYALEKVRLRQQEAVSALNTYAVMSDERVHEGE</sequence>
<keyword evidence="1" id="KW-0812">Transmembrane</keyword>
<dbReference type="PANTHER" id="PTHR44167">
    <property type="entry name" value="OVARIAN-SPECIFIC SERINE/THREONINE-PROTEIN KINASE LOK-RELATED"/>
    <property type="match status" value="1"/>
</dbReference>
<accession>A0A9D1LBC2</accession>
<dbReference type="Proteomes" id="UP000824072">
    <property type="component" value="Unassembled WGS sequence"/>
</dbReference>
<keyword evidence="1" id="KW-0472">Membrane</keyword>
<evidence type="ECO:0000256" key="1">
    <source>
        <dbReference type="SAM" id="Phobius"/>
    </source>
</evidence>
<dbReference type="PROSITE" id="PS50011">
    <property type="entry name" value="PROTEIN_KINASE_DOM"/>
    <property type="match status" value="1"/>
</dbReference>
<protein>
    <recommendedName>
        <fullName evidence="6">Protein kinase domain-containing protein</fullName>
    </recommendedName>
</protein>
<dbReference type="AlphaFoldDB" id="A0A9D1LBC2"/>
<name>A0A9D1LBC2_9FIRM</name>
<comment type="caution">
    <text evidence="4">The sequence shown here is derived from an EMBL/GenBank/DDBJ whole genome shotgun (WGS) entry which is preliminary data.</text>
</comment>
<evidence type="ECO:0000259" key="2">
    <source>
        <dbReference type="PROSITE" id="PS50011"/>
    </source>
</evidence>
<proteinExistence type="predicted"/>
<dbReference type="Gene3D" id="3.40.50.300">
    <property type="entry name" value="P-loop containing nucleotide triphosphate hydrolases"/>
    <property type="match status" value="1"/>
</dbReference>
<dbReference type="GO" id="GO:0004674">
    <property type="term" value="F:protein serine/threonine kinase activity"/>
    <property type="evidence" value="ECO:0007669"/>
    <property type="project" value="TreeGrafter"/>
</dbReference>
<dbReference type="InterPro" id="IPR008266">
    <property type="entry name" value="Tyr_kinase_AS"/>
</dbReference>
<dbReference type="InterPro" id="IPR027417">
    <property type="entry name" value="P-loop_NTPase"/>
</dbReference>
<dbReference type="PANTHER" id="PTHR44167:SF30">
    <property type="entry name" value="PHOSPHORYLASE KINASE"/>
    <property type="match status" value="1"/>
</dbReference>
<keyword evidence="1" id="KW-1133">Transmembrane helix</keyword>
<dbReference type="SUPFAM" id="SSF52540">
    <property type="entry name" value="P-loop containing nucleoside triphosphate hydrolases"/>
    <property type="match status" value="1"/>
</dbReference>
<dbReference type="PROSITE" id="PS00109">
    <property type="entry name" value="PROTEIN_KINASE_TYR"/>
    <property type="match status" value="1"/>
</dbReference>
<feature type="domain" description="Protein kinase" evidence="2">
    <location>
        <begin position="20"/>
        <end position="324"/>
    </location>
</feature>
<reference evidence="4" key="1">
    <citation type="submission" date="2020-10" db="EMBL/GenBank/DDBJ databases">
        <authorList>
            <person name="Gilroy R."/>
        </authorList>
    </citation>
    <scope>NUCLEOTIDE SEQUENCE</scope>
    <source>
        <strain evidence="4">ChiHcec3-11533</strain>
    </source>
</reference>
<evidence type="ECO:0000259" key="3">
    <source>
        <dbReference type="PROSITE" id="PS50837"/>
    </source>
</evidence>